<dbReference type="Proteomes" id="UP000318571">
    <property type="component" value="Chromosome 5"/>
</dbReference>
<keyword evidence="3" id="KW-1185">Reference proteome</keyword>
<proteinExistence type="predicted"/>
<feature type="region of interest" description="Disordered" evidence="1">
    <location>
        <begin position="168"/>
        <end position="190"/>
    </location>
</feature>
<evidence type="ECO:0000256" key="1">
    <source>
        <dbReference type="SAM" id="MobiDB-lite"/>
    </source>
</evidence>
<comment type="caution">
    <text evidence="2">The sequence shown here is derived from an EMBL/GenBank/DDBJ whole genome shotgun (WGS) entry which is preliminary data.</text>
</comment>
<accession>A0A553PHH4</accession>
<evidence type="ECO:0000313" key="3">
    <source>
        <dbReference type="Proteomes" id="UP000318571"/>
    </source>
</evidence>
<reference evidence="2 3" key="1">
    <citation type="journal article" date="2018" name="Nat. Ecol. Evol.">
        <title>Genomic signatures of mitonuclear coevolution across populations of Tigriopus californicus.</title>
        <authorList>
            <person name="Barreto F.S."/>
            <person name="Watson E.T."/>
            <person name="Lima T.G."/>
            <person name="Willett C.S."/>
            <person name="Edmands S."/>
            <person name="Li W."/>
            <person name="Burton R.S."/>
        </authorList>
    </citation>
    <scope>NUCLEOTIDE SEQUENCE [LARGE SCALE GENOMIC DNA]</scope>
    <source>
        <strain evidence="2 3">San Diego</strain>
    </source>
</reference>
<protein>
    <submittedName>
        <fullName evidence="2">Uncharacterized protein</fullName>
    </submittedName>
</protein>
<gene>
    <name evidence="2" type="ORF">TCAL_15971</name>
</gene>
<feature type="compositionally biased region" description="Basic and acidic residues" evidence="1">
    <location>
        <begin position="168"/>
        <end position="188"/>
    </location>
</feature>
<sequence length="337" mass="37148">MAKQLELLQRHGGLAVGLRGLLQMPDGPHHREKDGAATQEIHQGEHLAPRVVVGLALLGLLHNDVGHVSQHLQGQDDHEHALLLVREDVLDEDPAGTDQDDGEEQEGALEEMRYVEEDGPTFDVVAVLFDLLVVDAVKQERERFQVHQSRHDPVNAEHALTPVLAQDEHPEAARQEEQHGHENVERGQRHLTGRQIAVAVFLLNVHREIDPQLGPAIPGTRPSGPTLWYKGKLKGEQGPPAGAGVVSAEDERFWGGADSGASDFRAGQSEGNMPESEKVCPPKAALARMACTGWTLGKMLSDWMFSEQDTSVRLVWKLRRKRTKPLPLGQPWPALGR</sequence>
<dbReference type="EMBL" id="VCGU01000004">
    <property type="protein sequence ID" value="TRY77130.1"/>
    <property type="molecule type" value="Genomic_DNA"/>
</dbReference>
<name>A0A553PHH4_TIGCA</name>
<dbReference type="AlphaFoldDB" id="A0A553PHH4"/>
<organism evidence="2 3">
    <name type="scientific">Tigriopus californicus</name>
    <name type="common">Marine copepod</name>
    <dbReference type="NCBI Taxonomy" id="6832"/>
    <lineage>
        <taxon>Eukaryota</taxon>
        <taxon>Metazoa</taxon>
        <taxon>Ecdysozoa</taxon>
        <taxon>Arthropoda</taxon>
        <taxon>Crustacea</taxon>
        <taxon>Multicrustacea</taxon>
        <taxon>Hexanauplia</taxon>
        <taxon>Copepoda</taxon>
        <taxon>Harpacticoida</taxon>
        <taxon>Harpacticidae</taxon>
        <taxon>Tigriopus</taxon>
    </lineage>
</organism>
<evidence type="ECO:0000313" key="2">
    <source>
        <dbReference type="EMBL" id="TRY77130.1"/>
    </source>
</evidence>